<feature type="compositionally biased region" description="Low complexity" evidence="1">
    <location>
        <begin position="90"/>
        <end position="105"/>
    </location>
</feature>
<evidence type="ECO:0000313" key="3">
    <source>
        <dbReference type="Proteomes" id="UP000015241"/>
    </source>
</evidence>
<evidence type="ECO:0000313" key="2">
    <source>
        <dbReference type="EMBL" id="EPS95152.1"/>
    </source>
</evidence>
<gene>
    <name evidence="2" type="ORF">FOMPIDRAFT_1054404</name>
</gene>
<dbReference type="EMBL" id="KE504213">
    <property type="protein sequence ID" value="EPS95152.1"/>
    <property type="molecule type" value="Genomic_DNA"/>
</dbReference>
<sequence length="150" mass="15078">SAKIKEDEKVCGLDEEGTLSNPKNDIPFDNLAVDEVQVEDEVDTEGEHDELESHKDGPSGAVKSGAAVGDQGKEGTGESPVEVEGQEPVSTTTPASSSQGAAAQAIDLGDLAGSPKSASANKELVGDGMASEVIEGAASSNNPGAEEGTL</sequence>
<accession>S8DR54</accession>
<feature type="region of interest" description="Disordered" evidence="1">
    <location>
        <begin position="1"/>
        <end position="125"/>
    </location>
</feature>
<protein>
    <submittedName>
        <fullName evidence="2">Uncharacterized protein</fullName>
    </submittedName>
</protein>
<evidence type="ECO:0000256" key="1">
    <source>
        <dbReference type="SAM" id="MobiDB-lite"/>
    </source>
</evidence>
<feature type="region of interest" description="Disordered" evidence="1">
    <location>
        <begin position="131"/>
        <end position="150"/>
    </location>
</feature>
<feature type="compositionally biased region" description="Acidic residues" evidence="1">
    <location>
        <begin position="36"/>
        <end position="50"/>
    </location>
</feature>
<dbReference type="InParanoid" id="S8DR54"/>
<name>S8DR54_FOMSC</name>
<dbReference type="HOGENOM" id="CLU_1744882_0_0_1"/>
<dbReference type="AlphaFoldDB" id="S8DR54"/>
<reference evidence="2 3" key="1">
    <citation type="journal article" date="2012" name="Science">
        <title>The Paleozoic origin of enzymatic lignin decomposition reconstructed from 31 fungal genomes.</title>
        <authorList>
            <person name="Floudas D."/>
            <person name="Binder M."/>
            <person name="Riley R."/>
            <person name="Barry K."/>
            <person name="Blanchette R.A."/>
            <person name="Henrissat B."/>
            <person name="Martinez A.T."/>
            <person name="Otillar R."/>
            <person name="Spatafora J.W."/>
            <person name="Yadav J.S."/>
            <person name="Aerts A."/>
            <person name="Benoit I."/>
            <person name="Boyd A."/>
            <person name="Carlson A."/>
            <person name="Copeland A."/>
            <person name="Coutinho P.M."/>
            <person name="de Vries R.P."/>
            <person name="Ferreira P."/>
            <person name="Findley K."/>
            <person name="Foster B."/>
            <person name="Gaskell J."/>
            <person name="Glotzer D."/>
            <person name="Gorecki P."/>
            <person name="Heitman J."/>
            <person name="Hesse C."/>
            <person name="Hori C."/>
            <person name="Igarashi K."/>
            <person name="Jurgens J.A."/>
            <person name="Kallen N."/>
            <person name="Kersten P."/>
            <person name="Kohler A."/>
            <person name="Kuees U."/>
            <person name="Kumar T.K.A."/>
            <person name="Kuo A."/>
            <person name="LaButti K."/>
            <person name="Larrondo L.F."/>
            <person name="Lindquist E."/>
            <person name="Ling A."/>
            <person name="Lombard V."/>
            <person name="Lucas S."/>
            <person name="Lundell T."/>
            <person name="Martin R."/>
            <person name="McLaughlin D.J."/>
            <person name="Morgenstern I."/>
            <person name="Morin E."/>
            <person name="Murat C."/>
            <person name="Nagy L.G."/>
            <person name="Nolan M."/>
            <person name="Ohm R.A."/>
            <person name="Patyshakuliyeva A."/>
            <person name="Rokas A."/>
            <person name="Ruiz-Duenas F.J."/>
            <person name="Sabat G."/>
            <person name="Salamov A."/>
            <person name="Samejima M."/>
            <person name="Schmutz J."/>
            <person name="Slot J.C."/>
            <person name="St John F."/>
            <person name="Stenlid J."/>
            <person name="Sun H."/>
            <person name="Sun S."/>
            <person name="Syed K."/>
            <person name="Tsang A."/>
            <person name="Wiebenga A."/>
            <person name="Young D."/>
            <person name="Pisabarro A."/>
            <person name="Eastwood D.C."/>
            <person name="Martin F."/>
            <person name="Cullen D."/>
            <person name="Grigoriev I.V."/>
            <person name="Hibbett D.S."/>
        </authorList>
    </citation>
    <scope>NUCLEOTIDE SEQUENCE</scope>
    <source>
        <strain evidence="3">FP-58527</strain>
    </source>
</reference>
<dbReference type="Proteomes" id="UP000015241">
    <property type="component" value="Unassembled WGS sequence"/>
</dbReference>
<proteinExistence type="predicted"/>
<organism evidence="2 3">
    <name type="scientific">Fomitopsis schrenkii</name>
    <name type="common">Brown rot fungus</name>
    <dbReference type="NCBI Taxonomy" id="2126942"/>
    <lineage>
        <taxon>Eukaryota</taxon>
        <taxon>Fungi</taxon>
        <taxon>Dikarya</taxon>
        <taxon>Basidiomycota</taxon>
        <taxon>Agaricomycotina</taxon>
        <taxon>Agaricomycetes</taxon>
        <taxon>Polyporales</taxon>
        <taxon>Fomitopsis</taxon>
    </lineage>
</organism>
<feature type="compositionally biased region" description="Basic and acidic residues" evidence="1">
    <location>
        <begin position="1"/>
        <end position="12"/>
    </location>
</feature>
<feature type="non-terminal residue" evidence="2">
    <location>
        <position position="1"/>
    </location>
</feature>
<keyword evidence="3" id="KW-1185">Reference proteome</keyword>